<comment type="subunit">
    <text evidence="10">Homodimer.</text>
</comment>
<feature type="binding site" evidence="10">
    <location>
        <position position="251"/>
    </location>
    <ligand>
        <name>K(+)</name>
        <dbReference type="ChEBI" id="CHEBI:29103"/>
    </ligand>
</feature>
<dbReference type="Gene3D" id="3.40.1190.20">
    <property type="match status" value="1"/>
</dbReference>
<evidence type="ECO:0000256" key="10">
    <source>
        <dbReference type="HAMAP-Rule" id="MF_03215"/>
    </source>
</evidence>
<keyword evidence="6 10" id="KW-0067">ATP-binding</keyword>
<feature type="binding site" evidence="10">
    <location>
        <begin position="43"/>
        <end position="47"/>
    </location>
    <ligand>
        <name>substrate</name>
    </ligand>
</feature>
<feature type="binding site" evidence="10">
    <location>
        <begin position="225"/>
        <end position="230"/>
    </location>
    <ligand>
        <name>ATP</name>
        <dbReference type="ChEBI" id="CHEBI:30616"/>
    </ligand>
</feature>
<dbReference type="HAMAP" id="MF_01987">
    <property type="entry name" value="Ribokinase"/>
    <property type="match status" value="1"/>
</dbReference>
<feature type="binding site" evidence="10">
    <location>
        <position position="292"/>
    </location>
    <ligand>
        <name>K(+)</name>
        <dbReference type="ChEBI" id="CHEBI:29103"/>
    </ligand>
</feature>
<organism evidence="12 13">
    <name type="scientific">Monosiga brevicollis</name>
    <name type="common">Choanoflagellate</name>
    <dbReference type="NCBI Taxonomy" id="81824"/>
    <lineage>
        <taxon>Eukaryota</taxon>
        <taxon>Choanoflagellata</taxon>
        <taxon>Craspedida</taxon>
        <taxon>Salpingoecidae</taxon>
        <taxon>Monosiga</taxon>
    </lineage>
</organism>
<dbReference type="NCBIfam" id="TIGR02152">
    <property type="entry name" value="D_ribokin_bact"/>
    <property type="match status" value="1"/>
</dbReference>
<evidence type="ECO:0000256" key="3">
    <source>
        <dbReference type="ARBA" id="ARBA00022723"/>
    </source>
</evidence>
<dbReference type="AlphaFoldDB" id="A9UQF8"/>
<keyword evidence="2 10" id="KW-0808">Transferase</keyword>
<dbReference type="PANTHER" id="PTHR10584:SF166">
    <property type="entry name" value="RIBOKINASE"/>
    <property type="match status" value="1"/>
</dbReference>
<evidence type="ECO:0000256" key="8">
    <source>
        <dbReference type="ARBA" id="ARBA00022958"/>
    </source>
</evidence>
<accession>A9UQF8</accession>
<feature type="binding site" evidence="10">
    <location>
        <position position="298"/>
    </location>
    <ligand>
        <name>K(+)</name>
        <dbReference type="ChEBI" id="CHEBI:29103"/>
    </ligand>
</feature>
<dbReference type="FunCoup" id="A9UQF8">
    <property type="interactions" value="400"/>
</dbReference>
<dbReference type="SUPFAM" id="SSF53613">
    <property type="entry name" value="Ribokinase-like"/>
    <property type="match status" value="1"/>
</dbReference>
<dbReference type="InterPro" id="IPR011877">
    <property type="entry name" value="Ribokinase"/>
</dbReference>
<evidence type="ECO:0000256" key="9">
    <source>
        <dbReference type="ARBA" id="ARBA00023277"/>
    </source>
</evidence>
<feature type="domain" description="Carbohydrate kinase PfkB" evidence="11">
    <location>
        <begin position="6"/>
        <end position="300"/>
    </location>
</feature>
<dbReference type="Pfam" id="PF00294">
    <property type="entry name" value="PfkB"/>
    <property type="match status" value="1"/>
</dbReference>
<name>A9UQF8_MONBE</name>
<comment type="activity regulation">
    <text evidence="10">Activated by a monovalent cation that binds near, but not in, the active site. The most likely occupant of the site in vivo is potassium. Ion binding induces a conformational change that may alter substrate affinity.</text>
</comment>
<dbReference type="InterPro" id="IPR029056">
    <property type="entry name" value="Ribokinase-like"/>
</dbReference>
<dbReference type="GeneID" id="5887766"/>
<dbReference type="EMBL" id="CH991543">
    <property type="protein sequence ID" value="EDQ92591.1"/>
    <property type="molecule type" value="Genomic_DNA"/>
</dbReference>
<feature type="binding site" evidence="10">
    <location>
        <begin position="15"/>
        <end position="17"/>
    </location>
    <ligand>
        <name>substrate</name>
    </ligand>
</feature>
<dbReference type="GO" id="GO:0019303">
    <property type="term" value="P:D-ribose catabolic process"/>
    <property type="evidence" value="ECO:0007669"/>
    <property type="project" value="UniProtKB-UniRule"/>
</dbReference>
<dbReference type="FunFam" id="3.40.1190.20:FF:000010">
    <property type="entry name" value="Ribokinase"/>
    <property type="match status" value="1"/>
</dbReference>
<comment type="similarity">
    <text evidence="10">Belongs to the carbohydrate kinase PfkB family. Ribokinase subfamily.</text>
</comment>
<feature type="active site" description="Proton acceptor" evidence="10">
    <location>
        <position position="257"/>
    </location>
</feature>
<evidence type="ECO:0000256" key="4">
    <source>
        <dbReference type="ARBA" id="ARBA00022741"/>
    </source>
</evidence>
<keyword evidence="13" id="KW-1185">Reference proteome</keyword>
<dbReference type="UniPathway" id="UPA00916">
    <property type="reaction ID" value="UER00889"/>
</dbReference>
<comment type="caution">
    <text evidence="10">Lacks conserved residue(s) required for the propagation of feature annotation.</text>
</comment>
<dbReference type="GO" id="GO:0005634">
    <property type="term" value="C:nucleus"/>
    <property type="evidence" value="ECO:0007669"/>
    <property type="project" value="UniProtKB-SubCell"/>
</dbReference>
<dbReference type="GO" id="GO:0005524">
    <property type="term" value="F:ATP binding"/>
    <property type="evidence" value="ECO:0007669"/>
    <property type="project" value="UniProtKB-UniRule"/>
</dbReference>
<keyword evidence="4 10" id="KW-0547">Nucleotide-binding</keyword>
<comment type="pathway">
    <text evidence="10">Carbohydrate metabolism; D-ribose degradation; D-ribose 5-phosphate from beta-D-ribopyranose: step 2/2.</text>
</comment>
<proteinExistence type="inferred from homology"/>
<feature type="binding site" evidence="10">
    <location>
        <position position="294"/>
    </location>
    <ligand>
        <name>K(+)</name>
        <dbReference type="ChEBI" id="CHEBI:29103"/>
    </ligand>
</feature>
<dbReference type="GO" id="GO:0046872">
    <property type="term" value="F:metal ion binding"/>
    <property type="evidence" value="ECO:0007669"/>
    <property type="project" value="UniProtKB-KW"/>
</dbReference>
<evidence type="ECO:0000256" key="1">
    <source>
        <dbReference type="ARBA" id="ARBA00022490"/>
    </source>
</evidence>
<keyword evidence="7 10" id="KW-0460">Magnesium</keyword>
<keyword evidence="1 10" id="KW-0963">Cytoplasm</keyword>
<evidence type="ECO:0000259" key="11">
    <source>
        <dbReference type="Pfam" id="PF00294"/>
    </source>
</evidence>
<dbReference type="CDD" id="cd01174">
    <property type="entry name" value="ribokinase"/>
    <property type="match status" value="1"/>
</dbReference>
<keyword evidence="9 10" id="KW-0119">Carbohydrate metabolism</keyword>
<comment type="subcellular location">
    <subcellularLocation>
        <location evidence="10">Cytoplasm</location>
    </subcellularLocation>
    <subcellularLocation>
        <location evidence="10">Nucleus</location>
    </subcellularLocation>
</comment>
<dbReference type="PANTHER" id="PTHR10584">
    <property type="entry name" value="SUGAR KINASE"/>
    <property type="match status" value="1"/>
</dbReference>
<evidence type="ECO:0000313" key="13">
    <source>
        <dbReference type="Proteomes" id="UP000001357"/>
    </source>
</evidence>
<dbReference type="RefSeq" id="XP_001742353.1">
    <property type="nucleotide sequence ID" value="XM_001742301.1"/>
</dbReference>
<dbReference type="GO" id="GO:0004747">
    <property type="term" value="F:ribokinase activity"/>
    <property type="evidence" value="ECO:0000318"/>
    <property type="project" value="GO_Central"/>
</dbReference>
<dbReference type="eggNOG" id="KOG2855">
    <property type="taxonomic scope" value="Eukaryota"/>
</dbReference>
<feature type="binding site" evidence="10">
    <location>
        <position position="257"/>
    </location>
    <ligand>
        <name>substrate</name>
    </ligand>
</feature>
<comment type="cofactor">
    <cofactor evidence="10">
        <name>Mg(2+)</name>
        <dbReference type="ChEBI" id="CHEBI:18420"/>
    </cofactor>
    <text evidence="10">Requires a divalent cation, most likely magnesium in vivo, as an electrophilic catalyst to aid phosphoryl group transfer. It is the chelate of the metal and the nucleotide that is the actual substrate.</text>
</comment>
<keyword evidence="5 10" id="KW-0418">Kinase</keyword>
<dbReference type="PRINTS" id="PR00990">
    <property type="entry name" value="RIBOKINASE"/>
</dbReference>
<feature type="binding site" evidence="10">
    <location>
        <position position="144"/>
    </location>
    <ligand>
        <name>substrate</name>
    </ligand>
</feature>
<dbReference type="STRING" id="81824.A9UQF8"/>
<evidence type="ECO:0000256" key="7">
    <source>
        <dbReference type="ARBA" id="ARBA00022842"/>
    </source>
</evidence>
<dbReference type="EC" id="2.7.1.15" evidence="10"/>
<evidence type="ECO:0000256" key="2">
    <source>
        <dbReference type="ARBA" id="ARBA00022679"/>
    </source>
</evidence>
<protein>
    <recommendedName>
        <fullName evidence="10">Ribokinase</fullName>
        <shortName evidence="10">RK</shortName>
        <ecNumber evidence="10">2.7.1.15</ecNumber>
    </recommendedName>
</protein>
<comment type="catalytic activity">
    <reaction evidence="10">
        <text>D-ribose + ATP = D-ribose 5-phosphate + ADP + H(+)</text>
        <dbReference type="Rhea" id="RHEA:13697"/>
        <dbReference type="ChEBI" id="CHEBI:15378"/>
        <dbReference type="ChEBI" id="CHEBI:30616"/>
        <dbReference type="ChEBI" id="CHEBI:47013"/>
        <dbReference type="ChEBI" id="CHEBI:78346"/>
        <dbReference type="ChEBI" id="CHEBI:456216"/>
        <dbReference type="EC" id="2.7.1.15"/>
    </reaction>
</comment>
<dbReference type="InParanoid" id="A9UQF8"/>
<dbReference type="InterPro" id="IPR011611">
    <property type="entry name" value="PfkB_dom"/>
</dbReference>
<keyword evidence="10" id="KW-0539">Nucleus</keyword>
<comment type="function">
    <text evidence="10">Catalyzes the phosphorylation of ribose at O-5 in a reaction requiring ATP and magnesium. The resulting D-ribose-5-phosphate can then be used either for sythesis of nucleotides, histidine, and tryptophan, or as a component of the pentose phosphate pathway.</text>
</comment>
<evidence type="ECO:0000256" key="5">
    <source>
        <dbReference type="ARBA" id="ARBA00022777"/>
    </source>
</evidence>
<dbReference type="Proteomes" id="UP000001357">
    <property type="component" value="Unassembled WGS sequence"/>
</dbReference>
<evidence type="ECO:0000256" key="6">
    <source>
        <dbReference type="ARBA" id="ARBA00022840"/>
    </source>
</evidence>
<feature type="binding site" evidence="10">
    <location>
        <position position="253"/>
    </location>
    <ligand>
        <name>K(+)</name>
        <dbReference type="ChEBI" id="CHEBI:29103"/>
    </ligand>
</feature>
<dbReference type="OMA" id="DIVLIQQ"/>
<feature type="binding site" evidence="10">
    <location>
        <begin position="256"/>
        <end position="257"/>
    </location>
    <ligand>
        <name>ATP</name>
        <dbReference type="ChEBI" id="CHEBI:30616"/>
    </ligand>
</feature>
<keyword evidence="8 10" id="KW-0630">Potassium</keyword>
<keyword evidence="3 10" id="KW-0479">Metal-binding</keyword>
<reference evidence="12 13" key="1">
    <citation type="journal article" date="2008" name="Nature">
        <title>The genome of the choanoflagellate Monosiga brevicollis and the origin of metazoans.</title>
        <authorList>
            <consortium name="JGI Sequencing"/>
            <person name="King N."/>
            <person name="Westbrook M.J."/>
            <person name="Young S.L."/>
            <person name="Kuo A."/>
            <person name="Abedin M."/>
            <person name="Chapman J."/>
            <person name="Fairclough S."/>
            <person name="Hellsten U."/>
            <person name="Isogai Y."/>
            <person name="Letunic I."/>
            <person name="Marr M."/>
            <person name="Pincus D."/>
            <person name="Putnam N."/>
            <person name="Rokas A."/>
            <person name="Wright K.J."/>
            <person name="Zuzow R."/>
            <person name="Dirks W."/>
            <person name="Good M."/>
            <person name="Goodstein D."/>
            <person name="Lemons D."/>
            <person name="Li W."/>
            <person name="Lyons J.B."/>
            <person name="Morris A."/>
            <person name="Nichols S."/>
            <person name="Richter D.J."/>
            <person name="Salamov A."/>
            <person name="Bork P."/>
            <person name="Lim W.A."/>
            <person name="Manning G."/>
            <person name="Miller W.T."/>
            <person name="McGinnis W."/>
            <person name="Shapiro H."/>
            <person name="Tjian R."/>
            <person name="Grigoriev I.V."/>
            <person name="Rokhsar D."/>
        </authorList>
    </citation>
    <scope>NUCLEOTIDE SEQUENCE [LARGE SCALE GENOMIC DNA]</scope>
    <source>
        <strain evidence="13">MX1 / ATCC 50154</strain>
    </source>
</reference>
<sequence>MAEAKAEVVVVGSSNTDLIAYMDRMPRPGETLHGTDFKQGFGGKGANQCVMSAKLGAQTAMVSRVGSDVFGKETIENYQRQGVDVQFVSVSETASTGVAPIMVDSKGQNSIIIVPGANNELTPAMVDDARALIQSAKVLLVQNEIPLESSLAALRIAREAGVTSIFNIAPGIERPSTDCIVLPSIVCLNETETTLATGMEVNTLEEAKQASQHLLNTGAEGVLLTLGSQGCLYMTKDTCVQEPAMTVEAIDTSGAGDCFIGTLACSMAQEPAADMATHLKRATRVAALSVQAHGTQTSYPRRADLPSDTW</sequence>
<gene>
    <name evidence="12" type="ORF">MONBRDRAFT_14123</name>
</gene>
<dbReference type="GO" id="GO:0005829">
    <property type="term" value="C:cytosol"/>
    <property type="evidence" value="ECO:0000318"/>
    <property type="project" value="GO_Central"/>
</dbReference>
<evidence type="ECO:0000313" key="12">
    <source>
        <dbReference type="EMBL" id="EDQ92591.1"/>
    </source>
</evidence>
<feature type="binding site" evidence="10">
    <location>
        <position position="189"/>
    </location>
    <ligand>
        <name>ATP</name>
        <dbReference type="ChEBI" id="CHEBI:30616"/>
    </ligand>
</feature>
<dbReference type="KEGG" id="mbr:MONBRDRAFT_14123"/>
<feature type="binding site" evidence="10">
    <location>
        <position position="289"/>
    </location>
    <ligand>
        <name>K(+)</name>
        <dbReference type="ChEBI" id="CHEBI:29103"/>
    </ligand>
</feature>
<dbReference type="InterPro" id="IPR002139">
    <property type="entry name" value="Ribo/fructo_kinase"/>
</dbReference>